<sequence length="90" mass="10321">MKRNSKRKGNALTSDLMVQISECDPLVREKNILANMKLVYSIIKRVPVYFLPQEDLIQYGIIGLIKAHDHFDNRKGIRFSTYAILNGSVL</sequence>
<organism evidence="2 3">
    <name type="scientific">Candidatus Schekmanbacteria bacterium RBG_13_48_7</name>
    <dbReference type="NCBI Taxonomy" id="1817878"/>
    <lineage>
        <taxon>Bacteria</taxon>
        <taxon>Candidatus Schekmaniibacteriota</taxon>
    </lineage>
</organism>
<dbReference type="InterPro" id="IPR007627">
    <property type="entry name" value="RNA_pol_sigma70_r2"/>
</dbReference>
<evidence type="ECO:0000313" key="2">
    <source>
        <dbReference type="EMBL" id="OGL42331.1"/>
    </source>
</evidence>
<dbReference type="InterPro" id="IPR050813">
    <property type="entry name" value="Sigma-70_Factor"/>
</dbReference>
<dbReference type="Pfam" id="PF04542">
    <property type="entry name" value="Sigma70_r2"/>
    <property type="match status" value="1"/>
</dbReference>
<dbReference type="SUPFAM" id="SSF88946">
    <property type="entry name" value="Sigma2 domain of RNA polymerase sigma factors"/>
    <property type="match status" value="1"/>
</dbReference>
<accession>A0A1F7RLK6</accession>
<dbReference type="Gene3D" id="1.20.120.1810">
    <property type="match status" value="1"/>
</dbReference>
<dbReference type="AlphaFoldDB" id="A0A1F7RLK6"/>
<dbReference type="GO" id="GO:0006352">
    <property type="term" value="P:DNA-templated transcription initiation"/>
    <property type="evidence" value="ECO:0007669"/>
    <property type="project" value="InterPro"/>
</dbReference>
<dbReference type="EMBL" id="MGDD01000329">
    <property type="protein sequence ID" value="OGL42331.1"/>
    <property type="molecule type" value="Genomic_DNA"/>
</dbReference>
<proteinExistence type="predicted"/>
<name>A0A1F7RLK6_9BACT</name>
<feature type="domain" description="RNA polymerase sigma-70 region 2" evidence="1">
    <location>
        <begin position="34"/>
        <end position="84"/>
    </location>
</feature>
<comment type="caution">
    <text evidence="2">The sequence shown here is derived from an EMBL/GenBank/DDBJ whole genome shotgun (WGS) entry which is preliminary data.</text>
</comment>
<reference evidence="2 3" key="1">
    <citation type="journal article" date="2016" name="Nat. Commun.">
        <title>Thousands of microbial genomes shed light on interconnected biogeochemical processes in an aquifer system.</title>
        <authorList>
            <person name="Anantharaman K."/>
            <person name="Brown C.T."/>
            <person name="Hug L.A."/>
            <person name="Sharon I."/>
            <person name="Castelle C.J."/>
            <person name="Probst A.J."/>
            <person name="Thomas B.C."/>
            <person name="Singh A."/>
            <person name="Wilkins M.J."/>
            <person name="Karaoz U."/>
            <person name="Brodie E.L."/>
            <person name="Williams K.H."/>
            <person name="Hubbard S.S."/>
            <person name="Banfield J.F."/>
        </authorList>
    </citation>
    <scope>NUCLEOTIDE SEQUENCE [LARGE SCALE GENOMIC DNA]</scope>
</reference>
<evidence type="ECO:0000259" key="1">
    <source>
        <dbReference type="Pfam" id="PF04542"/>
    </source>
</evidence>
<protein>
    <recommendedName>
        <fullName evidence="1">RNA polymerase sigma-70 region 2 domain-containing protein</fullName>
    </recommendedName>
</protein>
<dbReference type="InterPro" id="IPR013325">
    <property type="entry name" value="RNA_pol_sigma_r2"/>
</dbReference>
<gene>
    <name evidence="2" type="ORF">A2161_13160</name>
</gene>
<dbReference type="GO" id="GO:0003700">
    <property type="term" value="F:DNA-binding transcription factor activity"/>
    <property type="evidence" value="ECO:0007669"/>
    <property type="project" value="InterPro"/>
</dbReference>
<dbReference type="PANTHER" id="PTHR30376:SF3">
    <property type="entry name" value="RNA POLYMERASE SIGMA FACTOR RPOH"/>
    <property type="match status" value="1"/>
</dbReference>
<dbReference type="PANTHER" id="PTHR30376">
    <property type="entry name" value="SIGMA FACTOR RPOH HEAT SHOCK RELATED"/>
    <property type="match status" value="1"/>
</dbReference>
<evidence type="ECO:0000313" key="3">
    <source>
        <dbReference type="Proteomes" id="UP000179266"/>
    </source>
</evidence>
<dbReference type="Proteomes" id="UP000179266">
    <property type="component" value="Unassembled WGS sequence"/>
</dbReference>